<name>A0ABS3YQ10_9BACT</name>
<feature type="transmembrane region" description="Helical" evidence="1">
    <location>
        <begin position="39"/>
        <end position="57"/>
    </location>
</feature>
<organism evidence="2 3">
    <name type="scientific">Niastella soli</name>
    <dbReference type="NCBI Taxonomy" id="2821487"/>
    <lineage>
        <taxon>Bacteria</taxon>
        <taxon>Pseudomonadati</taxon>
        <taxon>Bacteroidota</taxon>
        <taxon>Chitinophagia</taxon>
        <taxon>Chitinophagales</taxon>
        <taxon>Chitinophagaceae</taxon>
        <taxon>Niastella</taxon>
    </lineage>
</organism>
<keyword evidence="1" id="KW-0472">Membrane</keyword>
<keyword evidence="1" id="KW-0812">Transmembrane</keyword>
<evidence type="ECO:0000256" key="1">
    <source>
        <dbReference type="SAM" id="Phobius"/>
    </source>
</evidence>
<reference evidence="2 3" key="1">
    <citation type="submission" date="2021-03" db="EMBL/GenBank/DDBJ databases">
        <title>Assistant Professor.</title>
        <authorList>
            <person name="Huq M.A."/>
        </authorList>
    </citation>
    <scope>NUCLEOTIDE SEQUENCE [LARGE SCALE GENOMIC DNA]</scope>
    <source>
        <strain evidence="2 3">MAH-29</strain>
    </source>
</reference>
<gene>
    <name evidence="2" type="ORF">J7I42_04635</name>
</gene>
<evidence type="ECO:0000313" key="3">
    <source>
        <dbReference type="Proteomes" id="UP000677244"/>
    </source>
</evidence>
<dbReference type="Proteomes" id="UP000677244">
    <property type="component" value="Unassembled WGS sequence"/>
</dbReference>
<protein>
    <submittedName>
        <fullName evidence="2">Uncharacterized protein</fullName>
    </submittedName>
</protein>
<feature type="transmembrane region" description="Helical" evidence="1">
    <location>
        <begin position="141"/>
        <end position="159"/>
    </location>
</feature>
<dbReference type="EMBL" id="JAGHKO010000001">
    <property type="protein sequence ID" value="MBO9199540.1"/>
    <property type="molecule type" value="Genomic_DNA"/>
</dbReference>
<keyword evidence="3" id="KW-1185">Reference proteome</keyword>
<comment type="caution">
    <text evidence="2">The sequence shown here is derived from an EMBL/GenBank/DDBJ whole genome shotgun (WGS) entry which is preliminary data.</text>
</comment>
<dbReference type="RefSeq" id="WP_209137600.1">
    <property type="nucleotide sequence ID" value="NZ_JAGHKO010000001.1"/>
</dbReference>
<proteinExistence type="predicted"/>
<accession>A0ABS3YQ10</accession>
<evidence type="ECO:0000313" key="2">
    <source>
        <dbReference type="EMBL" id="MBO9199540.1"/>
    </source>
</evidence>
<sequence length="263" mass="30994">MEKTFEARSASLLPEREKLEFEKSLEQRRFEISNFWSRGWFFGALIVFIATGFFKLLTDNPEYCIYLAFLGFWVSLFQALMNRGSKYWQERWENKTKNAEAALGIDVTLTKKFNGTERYYLDAGILAKNENWFVQARRFSVSKLTILTWDIVTISWAFAWIKSCHFHSDGWDSVRWDALGYHVIITVYILIFFFYKSGRRQDKAIKNGGRALGYTGGKVYEGFAKDKKFKHGPFNVREPYYSDSEAYYKDWVEDLHDKEDTTA</sequence>
<feature type="transmembrane region" description="Helical" evidence="1">
    <location>
        <begin position="179"/>
        <end position="195"/>
    </location>
</feature>
<feature type="transmembrane region" description="Helical" evidence="1">
    <location>
        <begin position="63"/>
        <end position="81"/>
    </location>
</feature>
<keyword evidence="1" id="KW-1133">Transmembrane helix</keyword>
<dbReference type="InterPro" id="IPR056918">
    <property type="entry name" value="8xMP"/>
</dbReference>
<dbReference type="Pfam" id="PF24838">
    <property type="entry name" value="8xMP"/>
    <property type="match status" value="1"/>
</dbReference>